<proteinExistence type="predicted"/>
<keyword evidence="4" id="KW-1185">Reference proteome</keyword>
<accession>A0ABS2TRS6</accession>
<sequence>MFVKVNDEEDRGPDASSVGGISRSTGRHSSERLKRRARGKTRSIPTPPVLVELLRDHLEAHGTAPDGRLFRAAEGGHVLSKEYGEVWQEARKKALTPEDAKTPLADVPYSLRHAGVSLWLSSGVEPTEVARRAGHSVAVLFLFYAKVVKGRQTQDNERIARALAEADDDAP</sequence>
<comment type="caution">
    <text evidence="3">The sequence shown here is derived from an EMBL/GenBank/DDBJ whole genome shotgun (WGS) entry which is preliminary data.</text>
</comment>
<dbReference type="RefSeq" id="WP_205357884.1">
    <property type="nucleotide sequence ID" value="NZ_JADKYB010000007.1"/>
</dbReference>
<name>A0ABS2TRS6_9ACTN</name>
<evidence type="ECO:0008006" key="5">
    <source>
        <dbReference type="Google" id="ProtNLM"/>
    </source>
</evidence>
<keyword evidence="1" id="KW-0233">DNA recombination</keyword>
<dbReference type="Proteomes" id="UP000749040">
    <property type="component" value="Unassembled WGS sequence"/>
</dbReference>
<dbReference type="EMBL" id="JADKYB010000007">
    <property type="protein sequence ID" value="MBM9506038.1"/>
    <property type="molecule type" value="Genomic_DNA"/>
</dbReference>
<organism evidence="3 4">
    <name type="scientific">Actinacidiphila acididurans</name>
    <dbReference type="NCBI Taxonomy" id="2784346"/>
    <lineage>
        <taxon>Bacteria</taxon>
        <taxon>Bacillati</taxon>
        <taxon>Actinomycetota</taxon>
        <taxon>Actinomycetes</taxon>
        <taxon>Kitasatosporales</taxon>
        <taxon>Streptomycetaceae</taxon>
        <taxon>Actinacidiphila</taxon>
    </lineage>
</organism>
<reference evidence="3 4" key="1">
    <citation type="submission" date="2021-01" db="EMBL/GenBank/DDBJ databases">
        <title>Streptomyces acididurans sp. nov., isolated from a peat swamp forest soil.</title>
        <authorList>
            <person name="Chantavorakit T."/>
            <person name="Duangmal K."/>
        </authorList>
    </citation>
    <scope>NUCLEOTIDE SEQUENCE [LARGE SCALE GENOMIC DNA]</scope>
    <source>
        <strain evidence="3 4">KK5PA1</strain>
    </source>
</reference>
<dbReference type="InterPro" id="IPR011010">
    <property type="entry name" value="DNA_brk_join_enz"/>
</dbReference>
<gene>
    <name evidence="3" type="ORF">ITX44_16045</name>
</gene>
<evidence type="ECO:0000256" key="2">
    <source>
        <dbReference type="SAM" id="MobiDB-lite"/>
    </source>
</evidence>
<feature type="region of interest" description="Disordered" evidence="2">
    <location>
        <begin position="1"/>
        <end position="43"/>
    </location>
</feature>
<evidence type="ECO:0000313" key="4">
    <source>
        <dbReference type="Proteomes" id="UP000749040"/>
    </source>
</evidence>
<dbReference type="Gene3D" id="1.10.443.10">
    <property type="entry name" value="Intergrase catalytic core"/>
    <property type="match status" value="1"/>
</dbReference>
<evidence type="ECO:0000256" key="1">
    <source>
        <dbReference type="ARBA" id="ARBA00023172"/>
    </source>
</evidence>
<evidence type="ECO:0000313" key="3">
    <source>
        <dbReference type="EMBL" id="MBM9506038.1"/>
    </source>
</evidence>
<protein>
    <recommendedName>
        <fullName evidence="5">Phage integrase family protein</fullName>
    </recommendedName>
</protein>
<dbReference type="InterPro" id="IPR013762">
    <property type="entry name" value="Integrase-like_cat_sf"/>
</dbReference>
<dbReference type="SUPFAM" id="SSF56349">
    <property type="entry name" value="DNA breaking-rejoining enzymes"/>
    <property type="match status" value="1"/>
</dbReference>